<reference evidence="1 2" key="1">
    <citation type="submission" date="2016-10" db="EMBL/GenBank/DDBJ databases">
        <authorList>
            <person name="de Groot N.N."/>
        </authorList>
    </citation>
    <scope>NUCLEOTIDE SEQUENCE [LARGE SCALE GENOMIC DNA]</scope>
    <source>
        <strain evidence="1 2">DSM 13305</strain>
    </source>
</reference>
<evidence type="ECO:0000313" key="2">
    <source>
        <dbReference type="Proteomes" id="UP000198847"/>
    </source>
</evidence>
<accession>A0A1H8X928</accession>
<organism evidence="1 2">
    <name type="scientific">Propionispora vibrioides</name>
    <dbReference type="NCBI Taxonomy" id="112903"/>
    <lineage>
        <taxon>Bacteria</taxon>
        <taxon>Bacillati</taxon>
        <taxon>Bacillota</taxon>
        <taxon>Negativicutes</taxon>
        <taxon>Selenomonadales</taxon>
        <taxon>Sporomusaceae</taxon>
        <taxon>Propionispora</taxon>
    </lineage>
</organism>
<keyword evidence="2" id="KW-1185">Reference proteome</keyword>
<name>A0A1H8X928_9FIRM</name>
<gene>
    <name evidence="1" type="ORF">SAMN04490178_12140</name>
</gene>
<evidence type="ECO:0000313" key="1">
    <source>
        <dbReference type="EMBL" id="SEP36420.1"/>
    </source>
</evidence>
<sequence>MIARLHNAPAFFVFLPAAREACSPYDKEMETLAVGKCSCGSKQYEEVDITPAGAQEKRSFTRCKRCGLVVAGQGNWPEEEETGLVSHWARVLRDGMGSILRA</sequence>
<proteinExistence type="predicted"/>
<protein>
    <submittedName>
        <fullName evidence="1">Uncharacterized protein</fullName>
    </submittedName>
</protein>
<dbReference type="Proteomes" id="UP000198847">
    <property type="component" value="Unassembled WGS sequence"/>
</dbReference>
<dbReference type="AlphaFoldDB" id="A0A1H8X928"/>
<dbReference type="EMBL" id="FODY01000021">
    <property type="protein sequence ID" value="SEP36420.1"/>
    <property type="molecule type" value="Genomic_DNA"/>
</dbReference>